<keyword evidence="2" id="KW-1185">Reference proteome</keyword>
<gene>
    <name evidence="1" type="ORF">AYI68_g572</name>
</gene>
<sequence>MESNYQAPEYIETFKLTMFSDFKSFLQNIKISIKLIAGENNTIAISILRKKIDPEIRKYVPKIANESLEAQKQRLYARMQGSQVIFSSNPKKSNGMDVESYSTVIQAFND</sequence>
<dbReference type="AlphaFoldDB" id="A0A1R0H7W1"/>
<name>A0A1R0H7W1_9FUNG</name>
<evidence type="ECO:0000313" key="1">
    <source>
        <dbReference type="EMBL" id="OLY85237.1"/>
    </source>
</evidence>
<reference evidence="1 2" key="1">
    <citation type="journal article" date="2016" name="Mol. Biol. Evol.">
        <title>Genome-Wide Survey of Gut Fungi (Harpellales) Reveals the First Horizontally Transferred Ubiquitin Gene from a Mosquito Host.</title>
        <authorList>
            <person name="Wang Y."/>
            <person name="White M.M."/>
            <person name="Kvist S."/>
            <person name="Moncalvo J.M."/>
        </authorList>
    </citation>
    <scope>NUCLEOTIDE SEQUENCE [LARGE SCALE GENOMIC DNA]</scope>
    <source>
        <strain evidence="1 2">ALG-7-W6</strain>
    </source>
</reference>
<dbReference type="EMBL" id="LSSL01000174">
    <property type="protein sequence ID" value="OLY85237.1"/>
    <property type="molecule type" value="Genomic_DNA"/>
</dbReference>
<evidence type="ECO:0000313" key="2">
    <source>
        <dbReference type="Proteomes" id="UP000187455"/>
    </source>
</evidence>
<proteinExistence type="predicted"/>
<dbReference type="Proteomes" id="UP000187455">
    <property type="component" value="Unassembled WGS sequence"/>
</dbReference>
<dbReference type="STRING" id="133383.A0A1R0H7W1"/>
<protein>
    <submittedName>
        <fullName evidence="1">Uncharacterized protein</fullName>
    </submittedName>
</protein>
<comment type="caution">
    <text evidence="1">The sequence shown here is derived from an EMBL/GenBank/DDBJ whole genome shotgun (WGS) entry which is preliminary data.</text>
</comment>
<organism evidence="1 2">
    <name type="scientific">Smittium mucronatum</name>
    <dbReference type="NCBI Taxonomy" id="133383"/>
    <lineage>
        <taxon>Eukaryota</taxon>
        <taxon>Fungi</taxon>
        <taxon>Fungi incertae sedis</taxon>
        <taxon>Zoopagomycota</taxon>
        <taxon>Kickxellomycotina</taxon>
        <taxon>Harpellomycetes</taxon>
        <taxon>Harpellales</taxon>
        <taxon>Legeriomycetaceae</taxon>
        <taxon>Smittium</taxon>
    </lineage>
</organism>
<accession>A0A1R0H7W1</accession>